<dbReference type="Proteomes" id="UP000218505">
    <property type="component" value="Chromosome"/>
</dbReference>
<keyword evidence="2" id="KW-1185">Reference proteome</keyword>
<dbReference type="AlphaFoldDB" id="A0A290Z562"/>
<sequence>MSAQPVDIAVPAPRGGAAPIPLNLTVPSEPNLLPCARAALDRWLAAAGIDPGALVRATGELADDLAGRGRVVLVRIAAELAGDRVVIHVGEHRIGAGTTDFATVVRQR</sequence>
<name>A0A290Z562_9PSEU</name>
<dbReference type="EMBL" id="CP023445">
    <property type="protein sequence ID" value="ATE54122.1"/>
    <property type="molecule type" value="Genomic_DNA"/>
</dbReference>
<accession>A0A290Z562</accession>
<proteinExistence type="predicted"/>
<organism evidence="1 2">
    <name type="scientific">Actinosynnema pretiosum</name>
    <dbReference type="NCBI Taxonomy" id="42197"/>
    <lineage>
        <taxon>Bacteria</taxon>
        <taxon>Bacillati</taxon>
        <taxon>Actinomycetota</taxon>
        <taxon>Actinomycetes</taxon>
        <taxon>Pseudonocardiales</taxon>
        <taxon>Pseudonocardiaceae</taxon>
        <taxon>Actinosynnema</taxon>
    </lineage>
</organism>
<evidence type="ECO:0000313" key="2">
    <source>
        <dbReference type="Proteomes" id="UP000218505"/>
    </source>
</evidence>
<reference evidence="1" key="1">
    <citation type="submission" date="2017-09" db="EMBL/GenBank/DDBJ databases">
        <title>Complete Genome Sequence of ansamitocin-producing Bacterium Actinosynnema pretiosum X47.</title>
        <authorList>
            <person name="Cao G."/>
            <person name="Zong G."/>
            <person name="Zhong C."/>
            <person name="Fu J."/>
        </authorList>
    </citation>
    <scope>NUCLEOTIDE SEQUENCE [LARGE SCALE GENOMIC DNA]</scope>
    <source>
        <strain evidence="1">X47</strain>
    </source>
</reference>
<evidence type="ECO:0000313" key="1">
    <source>
        <dbReference type="EMBL" id="ATE54122.1"/>
    </source>
</evidence>
<gene>
    <name evidence="1" type="ORF">CNX65_13160</name>
</gene>
<protein>
    <submittedName>
        <fullName evidence="1">Uncharacterized protein</fullName>
    </submittedName>
</protein>
<dbReference type="RefSeq" id="WP_096493044.1">
    <property type="nucleotide sequence ID" value="NZ_CP023445.1"/>
</dbReference>
<dbReference type="KEGG" id="apre:CNX65_13160"/>